<name>A0ABD3RR91_9STRA</name>
<accession>A0ABD3RR91</accession>
<reference evidence="2 3" key="1">
    <citation type="submission" date="2024-10" db="EMBL/GenBank/DDBJ databases">
        <title>Updated reference genomes for cyclostephanoid diatoms.</title>
        <authorList>
            <person name="Roberts W.R."/>
            <person name="Alverson A.J."/>
        </authorList>
    </citation>
    <scope>NUCLEOTIDE SEQUENCE [LARGE SCALE GENOMIC DNA]</scope>
    <source>
        <strain evidence="2 3">AJA228-03</strain>
    </source>
</reference>
<evidence type="ECO:0000313" key="3">
    <source>
        <dbReference type="Proteomes" id="UP001530377"/>
    </source>
</evidence>
<evidence type="ECO:0000313" key="2">
    <source>
        <dbReference type="EMBL" id="KAL3815470.1"/>
    </source>
</evidence>
<gene>
    <name evidence="2" type="ORF">ACHAXA_008520</name>
</gene>
<protein>
    <submittedName>
        <fullName evidence="2">Uncharacterized protein</fullName>
    </submittedName>
</protein>
<keyword evidence="3" id="KW-1185">Reference proteome</keyword>
<feature type="transmembrane region" description="Helical" evidence="1">
    <location>
        <begin position="12"/>
        <end position="33"/>
    </location>
</feature>
<keyword evidence="1" id="KW-0472">Membrane</keyword>
<comment type="caution">
    <text evidence="2">The sequence shown here is derived from an EMBL/GenBank/DDBJ whole genome shotgun (WGS) entry which is preliminary data.</text>
</comment>
<evidence type="ECO:0000256" key="1">
    <source>
        <dbReference type="SAM" id="Phobius"/>
    </source>
</evidence>
<dbReference type="AlphaFoldDB" id="A0ABD3RR91"/>
<dbReference type="Gene3D" id="3.40.50.11350">
    <property type="match status" value="1"/>
</dbReference>
<keyword evidence="1" id="KW-0812">Transmembrane</keyword>
<sequence length="464" mass="53347">MMKGQKQLRSRSIPTTKIIVIIFTVAIFSIYFFHDSGMIARMTIAASTSVVRWGGWTETSITDWTKPFCLSWFASDANNLYSLSIYGTHHPNWIVTSENGDEFCVELADKSPIIGNMMHFYANQFLSSCKLVHARYQWGSGWSADFWNINCGLIHALFYRVPCLITAWEPHNPNIGLERTHPWNYAANKKDYGRPNQTSLVCEAGDTTCYFLPYHGCGPIDKLKNDSSVKLLLEVEEKGVDGYDRDNDIGWAAYLFATRKQLWIRRAVFDYKELFKQKFNWYKKSDCTVMHVRRGDVIYDTRHYYPVAFYVDMIPEEKLNDPNHYVFLLTDDFNAIEEAHEFFPNIKWAYFNRTRHRGNSSGWEDHTPSGDPALEVVVILSAFDLVQDCSTLVQGPSGFAEIIYQFMLRSGRFNITLYDVSSNPSTARMNSVPLNESAPLLEKILEELRLNMTVAQQSSGTKKN</sequence>
<dbReference type="EMBL" id="JALLPB020000198">
    <property type="protein sequence ID" value="KAL3815470.1"/>
    <property type="molecule type" value="Genomic_DNA"/>
</dbReference>
<dbReference type="Proteomes" id="UP001530377">
    <property type="component" value="Unassembled WGS sequence"/>
</dbReference>
<organism evidence="2 3">
    <name type="scientific">Cyclostephanos tholiformis</name>
    <dbReference type="NCBI Taxonomy" id="382380"/>
    <lineage>
        <taxon>Eukaryota</taxon>
        <taxon>Sar</taxon>
        <taxon>Stramenopiles</taxon>
        <taxon>Ochrophyta</taxon>
        <taxon>Bacillariophyta</taxon>
        <taxon>Coscinodiscophyceae</taxon>
        <taxon>Thalassiosirophycidae</taxon>
        <taxon>Stephanodiscales</taxon>
        <taxon>Stephanodiscaceae</taxon>
        <taxon>Cyclostephanos</taxon>
    </lineage>
</organism>
<keyword evidence="1" id="KW-1133">Transmembrane helix</keyword>
<proteinExistence type="predicted"/>